<evidence type="ECO:0000256" key="1">
    <source>
        <dbReference type="ARBA" id="ARBA00023242"/>
    </source>
</evidence>
<dbReference type="InterPro" id="IPR003309">
    <property type="entry name" value="SCAN_dom"/>
</dbReference>
<evidence type="ECO:0000259" key="3">
    <source>
        <dbReference type="PROSITE" id="PS50804"/>
    </source>
</evidence>
<dbReference type="Pfam" id="PF02023">
    <property type="entry name" value="SCAN"/>
    <property type="match status" value="1"/>
</dbReference>
<evidence type="ECO:0000313" key="5">
    <source>
        <dbReference type="Proteomes" id="UP000472273"/>
    </source>
</evidence>
<dbReference type="SUPFAM" id="SSF47353">
    <property type="entry name" value="Retrovirus capsid dimerization domain-like"/>
    <property type="match status" value="1"/>
</dbReference>
<feature type="region of interest" description="Disordered" evidence="2">
    <location>
        <begin position="1"/>
        <end position="21"/>
    </location>
</feature>
<dbReference type="Gene3D" id="1.10.4020.10">
    <property type="entry name" value="DNA breaking-rejoining enzymes"/>
    <property type="match status" value="1"/>
</dbReference>
<dbReference type="GeneTree" id="ENSGT00940000154715"/>
<name>A0A670Z3K2_PSETE</name>
<reference evidence="4" key="2">
    <citation type="submission" date="2025-09" db="UniProtKB">
        <authorList>
            <consortium name="Ensembl"/>
        </authorList>
    </citation>
    <scope>IDENTIFICATION</scope>
</reference>
<dbReference type="OMA" id="WIRECSA"/>
<feature type="compositionally biased region" description="Basic and acidic residues" evidence="2">
    <location>
        <begin position="10"/>
        <end position="21"/>
    </location>
</feature>
<protein>
    <recommendedName>
        <fullName evidence="3">SCAN box domain-containing protein</fullName>
    </recommendedName>
</protein>
<dbReference type="InterPro" id="IPR038269">
    <property type="entry name" value="SCAN_sf"/>
</dbReference>
<dbReference type="PROSITE" id="PS50804">
    <property type="entry name" value="SCAN_BOX"/>
    <property type="match status" value="1"/>
</dbReference>
<reference evidence="4" key="1">
    <citation type="submission" date="2025-08" db="UniProtKB">
        <authorList>
            <consortium name="Ensembl"/>
        </authorList>
    </citation>
    <scope>IDENTIFICATION</scope>
</reference>
<dbReference type="PANTHER" id="PTHR45935">
    <property type="entry name" value="PROTEIN ZBED8-RELATED"/>
    <property type="match status" value="1"/>
</dbReference>
<proteinExistence type="predicted"/>
<dbReference type="Proteomes" id="UP000472273">
    <property type="component" value="Unplaced"/>
</dbReference>
<dbReference type="SMART" id="SM00431">
    <property type="entry name" value="SCAN"/>
    <property type="match status" value="1"/>
</dbReference>
<dbReference type="PANTHER" id="PTHR45935:SF15">
    <property type="entry name" value="SCAN BOX DOMAIN-CONTAINING PROTEIN"/>
    <property type="match status" value="1"/>
</dbReference>
<evidence type="ECO:0000256" key="2">
    <source>
        <dbReference type="SAM" id="MobiDB-lite"/>
    </source>
</evidence>
<dbReference type="Ensembl" id="ENSPTXT00000016868.1">
    <property type="protein sequence ID" value="ENSPTXP00000016363.1"/>
    <property type="gene ID" value="ENSPTXG00000011319.1"/>
</dbReference>
<sequence length="135" mass="15703">MATKPSQVKSHMEARGRTRKENLEEDTFTSFELHQLFREFCYQEAKGPRNVCSQLHQFCHQWLKPEQNTKAKILDLVVLEQFLAILPPKMESWIRECSAETCSQAVALAEGFLLSQVEDKPKQVRLFKSNKGEYL</sequence>
<keyword evidence="1" id="KW-0539">Nucleus</keyword>
<keyword evidence="5" id="KW-1185">Reference proteome</keyword>
<dbReference type="InterPro" id="IPR050916">
    <property type="entry name" value="SCAN-C2H2_zinc_finger"/>
</dbReference>
<accession>A0A670Z3K2</accession>
<evidence type="ECO:0000313" key="4">
    <source>
        <dbReference type="Ensembl" id="ENSPTXP00000016363.1"/>
    </source>
</evidence>
<dbReference type="CDD" id="cd07936">
    <property type="entry name" value="SCAN"/>
    <property type="match status" value="1"/>
</dbReference>
<dbReference type="FunFam" id="1.10.4020.10:FF:000005">
    <property type="entry name" value="Uncharacterized protein"/>
    <property type="match status" value="1"/>
</dbReference>
<feature type="domain" description="SCAN box" evidence="3">
    <location>
        <begin position="34"/>
        <end position="112"/>
    </location>
</feature>
<organism evidence="4 5">
    <name type="scientific">Pseudonaja textilis</name>
    <name type="common">Eastern brown snake</name>
    <dbReference type="NCBI Taxonomy" id="8673"/>
    <lineage>
        <taxon>Eukaryota</taxon>
        <taxon>Metazoa</taxon>
        <taxon>Chordata</taxon>
        <taxon>Craniata</taxon>
        <taxon>Vertebrata</taxon>
        <taxon>Euteleostomi</taxon>
        <taxon>Lepidosauria</taxon>
        <taxon>Squamata</taxon>
        <taxon>Bifurcata</taxon>
        <taxon>Unidentata</taxon>
        <taxon>Episquamata</taxon>
        <taxon>Toxicofera</taxon>
        <taxon>Serpentes</taxon>
        <taxon>Colubroidea</taxon>
        <taxon>Elapidae</taxon>
        <taxon>Hydrophiinae</taxon>
        <taxon>Pseudonaja</taxon>
    </lineage>
</organism>
<dbReference type="AlphaFoldDB" id="A0A670Z3K2"/>